<dbReference type="Pfam" id="PF13287">
    <property type="entry name" value="Fn3_assoc"/>
    <property type="match status" value="1"/>
</dbReference>
<sequence>MLKGGSLPSPIITPLSSSPLSSKNKIHTQTFVEIRSDIPNIRIYFTVDGTKPDPFQTFRTGSISTYLYRGAFRLGPGRRVVKAIAVTQNGLRESNIITKFLDVNDKYSENYDESLNEYSDNDQ</sequence>
<comment type="caution">
    <text evidence="1">The sequence shown here is derived from an EMBL/GenBank/DDBJ whole genome shotgun (WGS) entry which is preliminary data.</text>
</comment>
<accession>A0A8S3HDX0</accession>
<dbReference type="InterPro" id="IPR026876">
    <property type="entry name" value="Fn3_assoc_repeat"/>
</dbReference>
<gene>
    <name evidence="1" type="ORF">SMN809_LOCUS68763</name>
</gene>
<feature type="non-terminal residue" evidence="1">
    <location>
        <position position="1"/>
    </location>
</feature>
<proteinExistence type="predicted"/>
<protein>
    <submittedName>
        <fullName evidence="1">Uncharacterized protein</fullName>
    </submittedName>
</protein>
<dbReference type="PANTHER" id="PTHR16058:SF4">
    <property type="entry name" value="DOUBLE ZINC RIBBON AND ANKYRIN REPEAT-CONTAINING PROTEIN 1"/>
    <property type="match status" value="1"/>
</dbReference>
<organism evidence="1 2">
    <name type="scientific">Rotaria magnacalcarata</name>
    <dbReference type="NCBI Taxonomy" id="392030"/>
    <lineage>
        <taxon>Eukaryota</taxon>
        <taxon>Metazoa</taxon>
        <taxon>Spiralia</taxon>
        <taxon>Gnathifera</taxon>
        <taxon>Rotifera</taxon>
        <taxon>Eurotatoria</taxon>
        <taxon>Bdelloidea</taxon>
        <taxon>Philodinida</taxon>
        <taxon>Philodinidae</taxon>
        <taxon>Rotaria</taxon>
    </lineage>
</organism>
<dbReference type="Proteomes" id="UP000676336">
    <property type="component" value="Unassembled WGS sequence"/>
</dbReference>
<dbReference type="EMBL" id="CAJOBI010318054">
    <property type="protein sequence ID" value="CAF5180400.1"/>
    <property type="molecule type" value="Genomic_DNA"/>
</dbReference>
<dbReference type="PANTHER" id="PTHR16058">
    <property type="entry name" value="DOUBLE ZINC RIBBON AND ANKYRIN REPEAT-CONTAINING PROTEIN 1"/>
    <property type="match status" value="1"/>
</dbReference>
<name>A0A8S3HDX0_9BILA</name>
<dbReference type="InterPro" id="IPR052481">
    <property type="entry name" value="DZAN1"/>
</dbReference>
<dbReference type="AlphaFoldDB" id="A0A8S3HDX0"/>
<evidence type="ECO:0000313" key="2">
    <source>
        <dbReference type="Proteomes" id="UP000676336"/>
    </source>
</evidence>
<reference evidence="1" key="1">
    <citation type="submission" date="2021-02" db="EMBL/GenBank/DDBJ databases">
        <authorList>
            <person name="Nowell W R."/>
        </authorList>
    </citation>
    <scope>NUCLEOTIDE SEQUENCE</scope>
</reference>
<evidence type="ECO:0000313" key="1">
    <source>
        <dbReference type="EMBL" id="CAF5180400.1"/>
    </source>
</evidence>